<proteinExistence type="predicted"/>
<evidence type="ECO:0000313" key="2">
    <source>
        <dbReference type="EMBL" id="BBF82085.1"/>
    </source>
</evidence>
<dbReference type="RefSeq" id="WP_126423700.1">
    <property type="nucleotide sequence ID" value="NZ_AP018828.1"/>
</dbReference>
<dbReference type="EMBL" id="AP018828">
    <property type="protein sequence ID" value="BBF82085.1"/>
    <property type="molecule type" value="Genomic_DNA"/>
</dbReference>
<evidence type="ECO:0000313" key="3">
    <source>
        <dbReference type="Proteomes" id="UP000278756"/>
    </source>
</evidence>
<keyword evidence="1" id="KW-1133">Transmembrane helix</keyword>
<feature type="transmembrane region" description="Helical" evidence="1">
    <location>
        <begin position="82"/>
        <end position="101"/>
    </location>
</feature>
<keyword evidence="1" id="KW-0472">Membrane</keyword>
<keyword evidence="1" id="KW-0812">Transmembrane</keyword>
<name>A0A3G9G7W5_9CAUL</name>
<protein>
    <submittedName>
        <fullName evidence="2">Uncharacterized protein</fullName>
    </submittedName>
</protein>
<dbReference type="OrthoDB" id="7173355at2"/>
<sequence length="122" mass="13752">MQGFQLQTWQTFLLVLVFLAVALGLRLWLAKAAWGYHPGGMKGYLQDLVLETVISYAPMLLIIFGVRIYIDANPQYGQSPMVFASIAVAVVSMMVARRIPLVKAASARMMKARNDRWEAYKQ</sequence>
<dbReference type="Proteomes" id="UP000278756">
    <property type="component" value="Chromosome 2"/>
</dbReference>
<accession>A0A3G9G7W5</accession>
<reference evidence="3" key="2">
    <citation type="journal article" date="2017" name="Plant Physiol. Biochem.">
        <title>Differential oxidative and antioxidative response of duckweed Lemna minor toward plant growth promoting/inhibiting bacteria.</title>
        <authorList>
            <person name="Ishizawa H."/>
            <person name="Kuroda M."/>
            <person name="Morikawa M."/>
            <person name="Ike M."/>
        </authorList>
    </citation>
    <scope>NUCLEOTIDE SEQUENCE [LARGE SCALE GENOMIC DNA]</scope>
    <source>
        <strain evidence="3">M6</strain>
    </source>
</reference>
<feature type="transmembrane region" description="Helical" evidence="1">
    <location>
        <begin position="12"/>
        <end position="29"/>
    </location>
</feature>
<feature type="transmembrane region" description="Helical" evidence="1">
    <location>
        <begin position="49"/>
        <end position="70"/>
    </location>
</feature>
<organism evidence="2 3">
    <name type="scientific">Asticcacaulis excentricus</name>
    <dbReference type="NCBI Taxonomy" id="78587"/>
    <lineage>
        <taxon>Bacteria</taxon>
        <taxon>Pseudomonadati</taxon>
        <taxon>Pseudomonadota</taxon>
        <taxon>Alphaproteobacteria</taxon>
        <taxon>Caulobacterales</taxon>
        <taxon>Caulobacteraceae</taxon>
        <taxon>Asticcacaulis</taxon>
    </lineage>
</organism>
<gene>
    <name evidence="2" type="ORF">EM6_2709</name>
</gene>
<evidence type="ECO:0000256" key="1">
    <source>
        <dbReference type="SAM" id="Phobius"/>
    </source>
</evidence>
<reference evidence="3" key="1">
    <citation type="journal article" date="2017" name="Biotechnol. Biofuels">
        <title>Evaluation of environmental bacterial communities as a factor affecting the growth of duckweed Lemna minor.</title>
        <authorList>
            <person name="Ishizawa H."/>
            <person name="Kuroda M."/>
            <person name="Morikawa M."/>
            <person name="Ike M."/>
        </authorList>
    </citation>
    <scope>NUCLEOTIDE SEQUENCE [LARGE SCALE GENOMIC DNA]</scope>
    <source>
        <strain evidence="3">M6</strain>
    </source>
</reference>
<dbReference type="AlphaFoldDB" id="A0A3G9G7W5"/>